<protein>
    <submittedName>
        <fullName evidence="3">Phosphatase PAP2 family protein</fullName>
    </submittedName>
</protein>
<comment type="caution">
    <text evidence="3">The sequence shown here is derived from an EMBL/GenBank/DDBJ whole genome shotgun (WGS) entry which is preliminary data.</text>
</comment>
<keyword evidence="1" id="KW-0812">Transmembrane</keyword>
<reference evidence="3" key="1">
    <citation type="submission" date="2020-12" db="EMBL/GenBank/DDBJ databases">
        <title>Clostridium thailandense sp. nov., a novel acetogenic bacterium isolated from peat land soil in Thailand.</title>
        <authorList>
            <person name="Chaikitkaew S."/>
            <person name="Birkeland N.K."/>
        </authorList>
    </citation>
    <scope>NUCLEOTIDE SEQUENCE</scope>
    <source>
        <strain evidence="3">PL3</strain>
    </source>
</reference>
<proteinExistence type="predicted"/>
<evidence type="ECO:0000313" key="4">
    <source>
        <dbReference type="Proteomes" id="UP000694308"/>
    </source>
</evidence>
<dbReference type="Pfam" id="PF01569">
    <property type="entry name" value="PAP2"/>
    <property type="match status" value="1"/>
</dbReference>
<organism evidence="3 4">
    <name type="scientific">Clostridium thailandense</name>
    <dbReference type="NCBI Taxonomy" id="2794346"/>
    <lineage>
        <taxon>Bacteria</taxon>
        <taxon>Bacillati</taxon>
        <taxon>Bacillota</taxon>
        <taxon>Clostridia</taxon>
        <taxon>Eubacteriales</taxon>
        <taxon>Clostridiaceae</taxon>
        <taxon>Clostridium</taxon>
    </lineage>
</organism>
<evidence type="ECO:0000259" key="2">
    <source>
        <dbReference type="SMART" id="SM00014"/>
    </source>
</evidence>
<feature type="transmembrane region" description="Helical" evidence="1">
    <location>
        <begin position="104"/>
        <end position="124"/>
    </location>
</feature>
<keyword evidence="4" id="KW-1185">Reference proteome</keyword>
<evidence type="ECO:0000256" key="1">
    <source>
        <dbReference type="SAM" id="Phobius"/>
    </source>
</evidence>
<dbReference type="PANTHER" id="PTHR14969">
    <property type="entry name" value="SPHINGOSINE-1-PHOSPHATE PHOSPHOHYDROLASE"/>
    <property type="match status" value="1"/>
</dbReference>
<feature type="transmembrane region" description="Helical" evidence="1">
    <location>
        <begin position="169"/>
        <end position="188"/>
    </location>
</feature>
<dbReference type="EMBL" id="JAEEGC010000089">
    <property type="protein sequence ID" value="MBV7274570.1"/>
    <property type="molecule type" value="Genomic_DNA"/>
</dbReference>
<dbReference type="SMART" id="SM00014">
    <property type="entry name" value="acidPPc"/>
    <property type="match status" value="1"/>
</dbReference>
<accession>A0A949TZM1</accession>
<dbReference type="CDD" id="cd03392">
    <property type="entry name" value="PAP2_like_2"/>
    <property type="match status" value="1"/>
</dbReference>
<feature type="transmembrane region" description="Helical" evidence="1">
    <location>
        <begin position="144"/>
        <end position="162"/>
    </location>
</feature>
<gene>
    <name evidence="3" type="ORF">I6U48_16880</name>
</gene>
<dbReference type="AlphaFoldDB" id="A0A949TZM1"/>
<name>A0A949TZM1_9CLOT</name>
<sequence>MSQINLNRLNCKSIKEKNTLFMCFVITLILILLVICSIIITEYFRTGQILLDIRAINYVYSIRTKELNKFAIAVTNTGNPVSIIIATIVISLTFYFLKKKKESVFYFLNILGIWILNESIKTIFKRQRPDMIKLVHASGYSFPSGHSMVFMTVSLVLVLLIINYISNRYLAFSLSLLIIVYGFMIGISRVYVGVHYLSDVISGWTFSAVWTLISIIIYKKTVINSESAINYNNSDINNNYSKN</sequence>
<dbReference type="InterPro" id="IPR000326">
    <property type="entry name" value="PAP2/HPO"/>
</dbReference>
<feature type="transmembrane region" description="Helical" evidence="1">
    <location>
        <begin position="200"/>
        <end position="218"/>
    </location>
</feature>
<evidence type="ECO:0000313" key="3">
    <source>
        <dbReference type="EMBL" id="MBV7274570.1"/>
    </source>
</evidence>
<dbReference type="RefSeq" id="WP_218321635.1">
    <property type="nucleotide sequence ID" value="NZ_JAEEGC010000089.1"/>
</dbReference>
<dbReference type="PANTHER" id="PTHR14969:SF13">
    <property type="entry name" value="AT30094P"/>
    <property type="match status" value="1"/>
</dbReference>
<feature type="transmembrane region" description="Helical" evidence="1">
    <location>
        <begin position="80"/>
        <end position="97"/>
    </location>
</feature>
<keyword evidence="1" id="KW-0472">Membrane</keyword>
<feature type="domain" description="Phosphatidic acid phosphatase type 2/haloperoxidase" evidence="2">
    <location>
        <begin position="105"/>
        <end position="215"/>
    </location>
</feature>
<dbReference type="Proteomes" id="UP000694308">
    <property type="component" value="Unassembled WGS sequence"/>
</dbReference>
<feature type="transmembrane region" description="Helical" evidence="1">
    <location>
        <begin position="20"/>
        <end position="40"/>
    </location>
</feature>
<keyword evidence="1" id="KW-1133">Transmembrane helix</keyword>